<dbReference type="PATRIC" id="fig|69014.16.peg.1330"/>
<evidence type="ECO:0000313" key="2">
    <source>
        <dbReference type="Proteomes" id="UP000000536"/>
    </source>
</evidence>
<dbReference type="EMBL" id="AP006878">
    <property type="protein sequence ID" value="BAD85553.1"/>
    <property type="molecule type" value="Genomic_DNA"/>
</dbReference>
<dbReference type="STRING" id="69014.TK1364"/>
<keyword evidence="2" id="KW-1185">Reference proteome</keyword>
<proteinExistence type="predicted"/>
<reference evidence="1 2" key="1">
    <citation type="journal article" date="2005" name="Genome Res.">
        <title>Complete genome sequence of the hyperthermophilic archaeon Thermococcus kodakaraensis KOD1 and comparison with Pyrococcus genomes.</title>
        <authorList>
            <person name="Fukui T."/>
            <person name="Atomi H."/>
            <person name="Kanai T."/>
            <person name="Matsumi R."/>
            <person name="Fujiwara S."/>
            <person name="Imanaka T."/>
        </authorList>
    </citation>
    <scope>NUCLEOTIDE SEQUENCE [LARGE SCALE GENOMIC DNA]</scope>
    <source>
        <strain evidence="2">ATCC BAA-918 / JCM 12380 / KOD1</strain>
    </source>
</reference>
<sequence length="172" mass="20315">MTNDGDRRNLITTSREIRKVRRQTISAIFNQLQGFSAHEEFSDLVQEAKEKYGITRIGVFDVDMIIWDFKNAMPIALLEVKNRHQLQESDGYAIFDEPQYTFLEDLGNYLGVPVFYVVKTRVKWLVWKVERGLAVRRKLADGRKIVLLPLDKAERYNHGEMVHRFLKRLMER</sequence>
<dbReference type="AlphaFoldDB" id="Q5JGV8"/>
<dbReference type="OrthoDB" id="88779at2157"/>
<dbReference type="KEGG" id="tko:TK1364"/>
<protein>
    <submittedName>
        <fullName evidence="1">Uncharacterized protein</fullName>
    </submittedName>
</protein>
<dbReference type="HOGENOM" id="CLU_1551898_0_0_2"/>
<organism evidence="1 2">
    <name type="scientific">Thermococcus kodakarensis (strain ATCC BAA-918 / JCM 12380 / KOD1)</name>
    <name type="common">Pyrococcus kodakaraensis (strain KOD1)</name>
    <dbReference type="NCBI Taxonomy" id="69014"/>
    <lineage>
        <taxon>Archaea</taxon>
        <taxon>Methanobacteriati</taxon>
        <taxon>Methanobacteriota</taxon>
        <taxon>Thermococci</taxon>
        <taxon>Thermococcales</taxon>
        <taxon>Thermococcaceae</taxon>
        <taxon>Thermococcus</taxon>
    </lineage>
</organism>
<dbReference type="RefSeq" id="WP_011250315.1">
    <property type="nucleotide sequence ID" value="NC_006624.1"/>
</dbReference>
<dbReference type="eggNOG" id="arCOG07102">
    <property type="taxonomic scope" value="Archaea"/>
</dbReference>
<dbReference type="Proteomes" id="UP000000536">
    <property type="component" value="Chromosome"/>
</dbReference>
<name>Q5JGV8_THEKO</name>
<dbReference type="GeneID" id="78447884"/>
<accession>Q5JGV8</accession>
<gene>
    <name evidence="1" type="ordered locus">TK1364</name>
</gene>
<evidence type="ECO:0000313" key="1">
    <source>
        <dbReference type="EMBL" id="BAD85553.1"/>
    </source>
</evidence>
<dbReference type="InParanoid" id="Q5JGV8"/>
<dbReference type="EnsemblBacteria" id="BAD85553">
    <property type="protein sequence ID" value="BAD85553"/>
    <property type="gene ID" value="TK1364"/>
</dbReference>